<dbReference type="EMBL" id="MAYW01000105">
    <property type="protein sequence ID" value="ODS31619.1"/>
    <property type="molecule type" value="Genomic_DNA"/>
</dbReference>
<dbReference type="EC" id="3.1.26.11" evidence="2"/>
<organism evidence="2 3">
    <name type="scientific">Candidatus Scalindua rubra</name>
    <dbReference type="NCBI Taxonomy" id="1872076"/>
    <lineage>
        <taxon>Bacteria</taxon>
        <taxon>Pseudomonadati</taxon>
        <taxon>Planctomycetota</taxon>
        <taxon>Candidatus Brocadiia</taxon>
        <taxon>Candidatus Brocadiales</taxon>
        <taxon>Candidatus Scalinduaceae</taxon>
        <taxon>Candidatus Scalindua</taxon>
    </lineage>
</organism>
<comment type="caution">
    <text evidence="2">The sequence shown here is derived from an EMBL/GenBank/DDBJ whole genome shotgun (WGS) entry which is preliminary data.</text>
</comment>
<dbReference type="PANTHER" id="PTHR42663:SF4">
    <property type="entry name" value="SLL1036 PROTEIN"/>
    <property type="match status" value="1"/>
</dbReference>
<proteinExistence type="predicted"/>
<protein>
    <submittedName>
        <fullName evidence="2">Ribonuclease BN</fullName>
        <ecNumber evidence="2">3.1.26.11</ecNumber>
    </submittedName>
</protein>
<dbReference type="GO" id="GO:0042781">
    <property type="term" value="F:3'-tRNA processing endoribonuclease activity"/>
    <property type="evidence" value="ECO:0007669"/>
    <property type="project" value="UniProtKB-EC"/>
</dbReference>
<dbReference type="SMART" id="SM00849">
    <property type="entry name" value="Lactamase_B"/>
    <property type="match status" value="1"/>
</dbReference>
<dbReference type="InterPro" id="IPR001279">
    <property type="entry name" value="Metallo-B-lactamas"/>
</dbReference>
<dbReference type="SUPFAM" id="SSF56281">
    <property type="entry name" value="Metallo-hydrolase/oxidoreductase"/>
    <property type="match status" value="1"/>
</dbReference>
<reference evidence="2 3" key="1">
    <citation type="submission" date="2016-07" db="EMBL/GenBank/DDBJ databases">
        <title>Draft genome of Scalindua rubra, obtained from a brine-seawater interface in the Red Sea, sheds light on salt adaptation in anammox bacteria.</title>
        <authorList>
            <person name="Speth D.R."/>
            <person name="Lagkouvardos I."/>
            <person name="Wang Y."/>
            <person name="Qian P.-Y."/>
            <person name="Dutilh B.E."/>
            <person name="Jetten M.S."/>
        </authorList>
    </citation>
    <scope>NUCLEOTIDE SEQUENCE [LARGE SCALE GENOMIC DNA]</scope>
    <source>
        <strain evidence="2">BSI-1</strain>
    </source>
</reference>
<dbReference type="Proteomes" id="UP000094056">
    <property type="component" value="Unassembled WGS sequence"/>
</dbReference>
<keyword evidence="2" id="KW-0378">Hydrolase</keyword>
<dbReference type="PATRIC" id="fig|1872076.5.peg.3864"/>
<dbReference type="Gene3D" id="3.60.15.10">
    <property type="entry name" value="Ribonuclease Z/Hydroxyacylglutathione hydrolase-like"/>
    <property type="match status" value="1"/>
</dbReference>
<evidence type="ECO:0000313" key="3">
    <source>
        <dbReference type="Proteomes" id="UP000094056"/>
    </source>
</evidence>
<evidence type="ECO:0000259" key="1">
    <source>
        <dbReference type="SMART" id="SM00849"/>
    </source>
</evidence>
<accession>A0A1E3X7T9</accession>
<dbReference type="CDD" id="cd07715">
    <property type="entry name" value="TaR3-like_MBL-fold"/>
    <property type="match status" value="1"/>
</dbReference>
<evidence type="ECO:0000313" key="2">
    <source>
        <dbReference type="EMBL" id="ODS31619.1"/>
    </source>
</evidence>
<dbReference type="Pfam" id="PF12706">
    <property type="entry name" value="Lactamase_B_2"/>
    <property type="match status" value="1"/>
</dbReference>
<dbReference type="AlphaFoldDB" id="A0A1E3X7T9"/>
<feature type="domain" description="Metallo-beta-lactamase" evidence="1">
    <location>
        <begin position="29"/>
        <end position="220"/>
    </location>
</feature>
<dbReference type="PANTHER" id="PTHR42663">
    <property type="entry name" value="HYDROLASE C777.06C-RELATED-RELATED"/>
    <property type="match status" value="1"/>
</dbReference>
<dbReference type="InterPro" id="IPR036866">
    <property type="entry name" value="RibonucZ/Hydroxyglut_hydro"/>
</dbReference>
<sequence length="277" mass="31701">MANKMYICFWGVRGSISSPGKKTANYGGNTACIEVRCGKEIFILDAGSGIRELGNKLLKEKHQHINILFSHFHWDHIQGFPFFAPVFNKKYAITLIGERKMNFTLEQLFTAQLMFPYFPLSLKELDAKISFNEITKNDSIKRNNVTIKLARLNHPGGCIGYRIEYGGKSFVYATDTEHFSCIDKSLLNLSLNADVLVYDCNYTEDEYSGKNGPPRTGWGHSTWEQGIKVAKAAKVKKFILFHHDATHDDKFMDKLEREVRKEFKESYAAYEGMEIIL</sequence>
<name>A0A1E3X7T9_9BACT</name>
<gene>
    <name evidence="2" type="primary">rbn</name>
    <name evidence="2" type="ORF">SCARUB_03252</name>
</gene>